<sequence>MFSRGSEVDNIISSQDSEYTLKSQSTMSIDSSSCESVASFISDTNEELTDIEVDDNIFTYAHNYPSPNGVENNVTMGSTINIPKPFICNEMEHE</sequence>
<proteinExistence type="predicted"/>
<dbReference type="Proteomes" id="UP001627154">
    <property type="component" value="Unassembled WGS sequence"/>
</dbReference>
<evidence type="ECO:0000313" key="1">
    <source>
        <dbReference type="EMBL" id="KAL3397672.1"/>
    </source>
</evidence>
<dbReference type="AlphaFoldDB" id="A0ABD2WX94"/>
<organism evidence="1 2">
    <name type="scientific">Trichogramma kaykai</name>
    <dbReference type="NCBI Taxonomy" id="54128"/>
    <lineage>
        <taxon>Eukaryota</taxon>
        <taxon>Metazoa</taxon>
        <taxon>Ecdysozoa</taxon>
        <taxon>Arthropoda</taxon>
        <taxon>Hexapoda</taxon>
        <taxon>Insecta</taxon>
        <taxon>Pterygota</taxon>
        <taxon>Neoptera</taxon>
        <taxon>Endopterygota</taxon>
        <taxon>Hymenoptera</taxon>
        <taxon>Apocrita</taxon>
        <taxon>Proctotrupomorpha</taxon>
        <taxon>Chalcidoidea</taxon>
        <taxon>Trichogrammatidae</taxon>
        <taxon>Trichogramma</taxon>
    </lineage>
</organism>
<comment type="caution">
    <text evidence="1">The sequence shown here is derived from an EMBL/GenBank/DDBJ whole genome shotgun (WGS) entry which is preliminary data.</text>
</comment>
<reference evidence="1 2" key="1">
    <citation type="journal article" date="2024" name="bioRxiv">
        <title>A reference genome for Trichogramma kaykai: A tiny desert-dwelling parasitoid wasp with competing sex-ratio distorters.</title>
        <authorList>
            <person name="Culotta J."/>
            <person name="Lindsey A.R."/>
        </authorList>
    </citation>
    <scope>NUCLEOTIDE SEQUENCE [LARGE SCALE GENOMIC DNA]</scope>
    <source>
        <strain evidence="1 2">KSX58</strain>
    </source>
</reference>
<name>A0ABD2WX94_9HYME</name>
<keyword evidence="2" id="KW-1185">Reference proteome</keyword>
<accession>A0ABD2WX94</accession>
<protein>
    <submittedName>
        <fullName evidence="1">Uncharacterized protein</fullName>
    </submittedName>
</protein>
<dbReference type="EMBL" id="JBJJXI010000062">
    <property type="protein sequence ID" value="KAL3397672.1"/>
    <property type="molecule type" value="Genomic_DNA"/>
</dbReference>
<gene>
    <name evidence="1" type="ORF">TKK_008755</name>
</gene>
<evidence type="ECO:0000313" key="2">
    <source>
        <dbReference type="Proteomes" id="UP001627154"/>
    </source>
</evidence>